<dbReference type="EMBL" id="SAUW01000015">
    <property type="protein sequence ID" value="RWR09237.1"/>
    <property type="molecule type" value="Genomic_DNA"/>
</dbReference>
<reference evidence="6 7" key="2">
    <citation type="submission" date="2019-01" db="EMBL/GenBank/DDBJ databases">
        <authorList>
            <person name="Li Y."/>
        </authorList>
    </citation>
    <scope>NUCLEOTIDE SEQUENCE [LARGE SCALE GENOMIC DNA]</scope>
    <source>
        <strain evidence="6 7">2D-5</strain>
    </source>
</reference>
<dbReference type="CDD" id="cd01536">
    <property type="entry name" value="PBP1_ABC_sugar_binding-like"/>
    <property type="match status" value="1"/>
</dbReference>
<dbReference type="Pfam" id="PF13407">
    <property type="entry name" value="Peripla_BP_4"/>
    <property type="match status" value="1"/>
</dbReference>
<evidence type="ECO:0000256" key="2">
    <source>
        <dbReference type="ARBA" id="ARBA00007639"/>
    </source>
</evidence>
<dbReference type="InterPro" id="IPR025997">
    <property type="entry name" value="SBP_2_dom"/>
</dbReference>
<dbReference type="GO" id="GO:0030246">
    <property type="term" value="F:carbohydrate binding"/>
    <property type="evidence" value="ECO:0007669"/>
    <property type="project" value="UniProtKB-ARBA"/>
</dbReference>
<dbReference type="AlphaFoldDB" id="A0A443IS01"/>
<proteinExistence type="inferred from homology"/>
<evidence type="ECO:0000259" key="5">
    <source>
        <dbReference type="Pfam" id="PF13407"/>
    </source>
</evidence>
<dbReference type="Proteomes" id="UP000285710">
    <property type="component" value="Unassembled WGS sequence"/>
</dbReference>
<evidence type="ECO:0000256" key="3">
    <source>
        <dbReference type="ARBA" id="ARBA00022729"/>
    </source>
</evidence>
<dbReference type="InterPro" id="IPR028082">
    <property type="entry name" value="Peripla_BP_I"/>
</dbReference>
<dbReference type="PANTHER" id="PTHR46847">
    <property type="entry name" value="D-ALLOSE-BINDING PERIPLASMIC PROTEIN-RELATED"/>
    <property type="match status" value="1"/>
</dbReference>
<gene>
    <name evidence="6" type="ORF">D2T33_14710</name>
</gene>
<sequence length="412" mass="43642">MNIIGTLTASAVGLGLLAGAAAAQDRHELYSHMPDNALSGVADPYIEDRGDIDKALPKTPRDPKNIVIGWSEITMGNPWFVEVVEAAKRKAAEYGGYTIDVQVADGDPARTSAHFDGFIARGVDVIVVDPTDVVGTATDAQRAVDAGIPVIAIGTVPDATAPVVTTLLANPFEGGFESGRYAADKIGKDTDIVAGVTIGTLGNSTSESRTTGLISGIVQARSDQFDLGLSREDATLQGFKLFQQLKTRGSFNWPEGHFEVVGIQPGGWTEEGGLKGAEDLLAGHRDRINLILAENDFMGIGALTAIENIGRKGQIQVACAADGFRVSLDLIRDGDMLSTGTNSARANGEAVMMLINDIFRNGFDANDLPVGSHFPGAAITRENLDSYIDPDATNPFFKFDVPPVRSISELRN</sequence>
<reference evidence="6 7" key="1">
    <citation type="submission" date="2019-01" db="EMBL/GenBank/DDBJ databases">
        <title>Sinorhodobacter populi sp. nov. isolated from the symptomatic bark tissue of Populus euramericana canker.</title>
        <authorList>
            <person name="Xu G."/>
        </authorList>
    </citation>
    <scope>NUCLEOTIDE SEQUENCE [LARGE SCALE GENOMIC DNA]</scope>
    <source>
        <strain evidence="6 7">2D-5</strain>
    </source>
</reference>
<feature type="domain" description="Periplasmic binding protein" evidence="5">
    <location>
        <begin position="73"/>
        <end position="358"/>
    </location>
</feature>
<dbReference type="RefSeq" id="WP_128270267.1">
    <property type="nucleotide sequence ID" value="NZ_SAUW01000015.1"/>
</dbReference>
<dbReference type="Gene3D" id="3.40.50.2300">
    <property type="match status" value="2"/>
</dbReference>
<dbReference type="GO" id="GO:0030313">
    <property type="term" value="C:cell envelope"/>
    <property type="evidence" value="ECO:0007669"/>
    <property type="project" value="UniProtKB-SubCell"/>
</dbReference>
<keyword evidence="3 4" id="KW-0732">Signal</keyword>
<feature type="chain" id="PRO_5019555696" evidence="4">
    <location>
        <begin position="24"/>
        <end position="412"/>
    </location>
</feature>
<accession>A0A443IS01</accession>
<protein>
    <submittedName>
        <fullName evidence="6">Sugar ABC transporter substrate-binding protein</fullName>
    </submittedName>
</protein>
<evidence type="ECO:0000313" key="7">
    <source>
        <dbReference type="Proteomes" id="UP000285710"/>
    </source>
</evidence>
<organism evidence="6 7">
    <name type="scientific">Paenirhodobacter populi</name>
    <dbReference type="NCBI Taxonomy" id="2306993"/>
    <lineage>
        <taxon>Bacteria</taxon>
        <taxon>Pseudomonadati</taxon>
        <taxon>Pseudomonadota</taxon>
        <taxon>Alphaproteobacteria</taxon>
        <taxon>Rhodobacterales</taxon>
        <taxon>Rhodobacter group</taxon>
        <taxon>Paenirhodobacter</taxon>
    </lineage>
</organism>
<evidence type="ECO:0000313" key="6">
    <source>
        <dbReference type="EMBL" id="RWR09237.1"/>
    </source>
</evidence>
<comment type="caution">
    <text evidence="6">The sequence shown here is derived from an EMBL/GenBank/DDBJ whole genome shotgun (WGS) entry which is preliminary data.</text>
</comment>
<keyword evidence="7" id="KW-1185">Reference proteome</keyword>
<evidence type="ECO:0000256" key="1">
    <source>
        <dbReference type="ARBA" id="ARBA00004196"/>
    </source>
</evidence>
<comment type="subcellular location">
    <subcellularLocation>
        <location evidence="1">Cell envelope</location>
    </subcellularLocation>
</comment>
<evidence type="ECO:0000256" key="4">
    <source>
        <dbReference type="SAM" id="SignalP"/>
    </source>
</evidence>
<feature type="signal peptide" evidence="4">
    <location>
        <begin position="1"/>
        <end position="23"/>
    </location>
</feature>
<comment type="similarity">
    <text evidence="2">Belongs to the bacterial solute-binding protein 2 family.</text>
</comment>
<dbReference type="PANTHER" id="PTHR46847:SF1">
    <property type="entry name" value="D-ALLOSE-BINDING PERIPLASMIC PROTEIN-RELATED"/>
    <property type="match status" value="1"/>
</dbReference>
<name>A0A443IS01_9RHOB</name>
<dbReference type="SUPFAM" id="SSF53822">
    <property type="entry name" value="Periplasmic binding protein-like I"/>
    <property type="match status" value="1"/>
</dbReference>